<evidence type="ECO:0000256" key="5">
    <source>
        <dbReference type="HAMAP-Rule" id="MF_01201"/>
    </source>
</evidence>
<comment type="pathway">
    <text evidence="5">Amino-acid biosynthesis; D-alanine biosynthesis; D-alanine from L-alanine: step 1/1.</text>
</comment>
<comment type="function">
    <text evidence="5">Catalyzes the interconversion of L-alanine and D-alanine. May also act on other amino acids.</text>
</comment>
<dbReference type="NCBIfam" id="TIGR00492">
    <property type="entry name" value="alr"/>
    <property type="match status" value="1"/>
</dbReference>
<proteinExistence type="inferred from homology"/>
<comment type="similarity">
    <text evidence="5">Belongs to the alanine racemase family.</text>
</comment>
<dbReference type="SUPFAM" id="SSF51419">
    <property type="entry name" value="PLP-binding barrel"/>
    <property type="match status" value="1"/>
</dbReference>
<comment type="caution">
    <text evidence="9">The sequence shown here is derived from an EMBL/GenBank/DDBJ whole genome shotgun (WGS) entry which is preliminary data.</text>
</comment>
<dbReference type="GO" id="GO:0030170">
    <property type="term" value="F:pyridoxal phosphate binding"/>
    <property type="evidence" value="ECO:0007669"/>
    <property type="project" value="UniProtKB-UniRule"/>
</dbReference>
<evidence type="ECO:0000256" key="4">
    <source>
        <dbReference type="ARBA" id="ARBA00023235"/>
    </source>
</evidence>
<reference evidence="9 10" key="1">
    <citation type="submission" date="2016-01" db="EMBL/GenBank/DDBJ databases">
        <authorList>
            <person name="Oliw E.H."/>
        </authorList>
    </citation>
    <scope>NUCLEOTIDE SEQUENCE [LARGE SCALE GENOMIC DNA]</scope>
    <source>
        <strain evidence="9 10">CMW7756B</strain>
    </source>
</reference>
<dbReference type="PATRIC" id="fig|39777.7.peg.1246"/>
<dbReference type="GO" id="GO:0030632">
    <property type="term" value="P:D-alanine biosynthetic process"/>
    <property type="evidence" value="ECO:0007669"/>
    <property type="project" value="UniProtKB-UniRule"/>
</dbReference>
<dbReference type="Pfam" id="PF00842">
    <property type="entry name" value="Ala_racemase_C"/>
    <property type="match status" value="1"/>
</dbReference>
<evidence type="ECO:0000259" key="8">
    <source>
        <dbReference type="SMART" id="SM01005"/>
    </source>
</evidence>
<organism evidence="9">
    <name type="scientific">Veillonella atypica</name>
    <dbReference type="NCBI Taxonomy" id="39777"/>
    <lineage>
        <taxon>Bacteria</taxon>
        <taxon>Bacillati</taxon>
        <taxon>Bacillota</taxon>
        <taxon>Negativicutes</taxon>
        <taxon>Veillonellales</taxon>
        <taxon>Veillonellaceae</taxon>
        <taxon>Veillonella</taxon>
    </lineage>
</organism>
<dbReference type="EMBL" id="LRQT01000055">
    <property type="protein sequence ID" value="KXA63641.1"/>
    <property type="molecule type" value="Genomic_DNA"/>
</dbReference>
<evidence type="ECO:0000313" key="9">
    <source>
        <dbReference type="EMBL" id="KXA63641.1"/>
    </source>
</evidence>
<dbReference type="CDD" id="cd00430">
    <property type="entry name" value="PLPDE_III_AR"/>
    <property type="match status" value="1"/>
</dbReference>
<dbReference type="InterPro" id="IPR011079">
    <property type="entry name" value="Ala_racemase_C"/>
</dbReference>
<dbReference type="InterPro" id="IPR001608">
    <property type="entry name" value="Ala_racemase_N"/>
</dbReference>
<dbReference type="STRING" id="39777.B7L28_01080"/>
<dbReference type="UniPathway" id="UPA00042">
    <property type="reaction ID" value="UER00497"/>
</dbReference>
<dbReference type="FunFam" id="3.20.20.10:FF:000002">
    <property type="entry name" value="Alanine racemase"/>
    <property type="match status" value="1"/>
</dbReference>
<keyword evidence="3 5" id="KW-0663">Pyridoxal phosphate</keyword>
<feature type="binding site" evidence="5 7">
    <location>
        <position position="319"/>
    </location>
    <ligand>
        <name>substrate</name>
    </ligand>
</feature>
<dbReference type="GO" id="GO:0008784">
    <property type="term" value="F:alanine racemase activity"/>
    <property type="evidence" value="ECO:0007669"/>
    <property type="project" value="UniProtKB-UniRule"/>
</dbReference>
<dbReference type="EC" id="5.1.1.1" evidence="5"/>
<dbReference type="Proteomes" id="UP000070226">
    <property type="component" value="Unassembled WGS sequence"/>
</dbReference>
<dbReference type="InterPro" id="IPR009006">
    <property type="entry name" value="Ala_racemase/Decarboxylase_C"/>
</dbReference>
<dbReference type="PRINTS" id="PR00992">
    <property type="entry name" value="ALARACEMASE"/>
</dbReference>
<name>A0A133S426_9FIRM</name>
<dbReference type="InterPro" id="IPR029066">
    <property type="entry name" value="PLP-binding_barrel"/>
</dbReference>
<dbReference type="SUPFAM" id="SSF50621">
    <property type="entry name" value="Alanine racemase C-terminal domain-like"/>
    <property type="match status" value="1"/>
</dbReference>
<dbReference type="Gene3D" id="2.40.37.10">
    <property type="entry name" value="Lyase, Ornithine Decarboxylase, Chain A, domain 1"/>
    <property type="match status" value="1"/>
</dbReference>
<accession>A0A133S426</accession>
<feature type="active site" description="Proton acceptor; specific for D-alanine" evidence="5">
    <location>
        <position position="43"/>
    </location>
</feature>
<evidence type="ECO:0000313" key="10">
    <source>
        <dbReference type="Proteomes" id="UP000070226"/>
    </source>
</evidence>
<evidence type="ECO:0000256" key="2">
    <source>
        <dbReference type="ARBA" id="ARBA00001933"/>
    </source>
</evidence>
<dbReference type="FunFam" id="2.40.37.10:FF:000006">
    <property type="entry name" value="Alanine racemase"/>
    <property type="match status" value="1"/>
</dbReference>
<evidence type="ECO:0000256" key="6">
    <source>
        <dbReference type="PIRSR" id="PIRSR600821-50"/>
    </source>
</evidence>
<dbReference type="HAMAP" id="MF_01201">
    <property type="entry name" value="Ala_racemase"/>
    <property type="match status" value="1"/>
</dbReference>
<comment type="catalytic activity">
    <reaction evidence="1 5">
        <text>L-alanine = D-alanine</text>
        <dbReference type="Rhea" id="RHEA:20249"/>
        <dbReference type="ChEBI" id="CHEBI:57416"/>
        <dbReference type="ChEBI" id="CHEBI:57972"/>
        <dbReference type="EC" id="5.1.1.1"/>
    </reaction>
</comment>
<dbReference type="InterPro" id="IPR020622">
    <property type="entry name" value="Ala_racemase_pyridoxalP-BS"/>
</dbReference>
<dbReference type="PROSITE" id="PS00395">
    <property type="entry name" value="ALANINE_RACEMASE"/>
    <property type="match status" value="1"/>
</dbReference>
<dbReference type="SMART" id="SM01005">
    <property type="entry name" value="Ala_racemase_C"/>
    <property type="match status" value="1"/>
</dbReference>
<sequence>MYFRSEIIMRPTYLTIDTSLVRENLRKIKDSLPEWSTSTAVIKANGYGHGSVMMGRIAVEEGYESLAVAIPEESVPLRNAGIMVPIYLLGLTRPQSFELVADTNSIPAVCESTDLEALNKVADNHDMIIRVAVAVDTGMHRIGIKPEDAVEFIKRVECYPNLAVDGFFSHMSNADAADQSHAHGQAQKFHTMVDEIRAFRPDADYRFSLANSAGLLSVKDSLFTDARPGIIQYGIMPSLDVPNRLGLKPVLSLHSEVVHVQHLEAGEGIGYGSTYITPEPMTIATIPVGYADGYPRSLSNRGTVLIQGTRCPVVGRICMDQFMVAVPNTITVKPGDKVVLLGSQGHESISALEIAALASTIPYEIFCGFSDRVPRQYI</sequence>
<keyword evidence="4 5" id="KW-0413">Isomerase</keyword>
<protein>
    <recommendedName>
        <fullName evidence="5">Alanine racemase</fullName>
        <ecNumber evidence="5">5.1.1.1</ecNumber>
    </recommendedName>
</protein>
<feature type="active site" description="Proton acceptor; specific for L-alanine" evidence="5">
    <location>
        <position position="271"/>
    </location>
</feature>
<comment type="cofactor">
    <cofactor evidence="2 5 6">
        <name>pyridoxal 5'-phosphate</name>
        <dbReference type="ChEBI" id="CHEBI:597326"/>
    </cofactor>
</comment>
<feature type="modified residue" description="N6-(pyridoxal phosphate)lysine" evidence="5 6">
    <location>
        <position position="43"/>
    </location>
</feature>
<feature type="domain" description="Alanine racemase C-terminal" evidence="8">
    <location>
        <begin position="250"/>
        <end position="378"/>
    </location>
</feature>
<gene>
    <name evidence="9" type="ORF">HMPREF3233_01281</name>
</gene>
<evidence type="ECO:0000256" key="3">
    <source>
        <dbReference type="ARBA" id="ARBA00022898"/>
    </source>
</evidence>
<dbReference type="Pfam" id="PF01168">
    <property type="entry name" value="Ala_racemase_N"/>
    <property type="match status" value="1"/>
</dbReference>
<dbReference type="GO" id="GO:0005829">
    <property type="term" value="C:cytosol"/>
    <property type="evidence" value="ECO:0007669"/>
    <property type="project" value="TreeGrafter"/>
</dbReference>
<evidence type="ECO:0000256" key="1">
    <source>
        <dbReference type="ARBA" id="ARBA00000316"/>
    </source>
</evidence>
<dbReference type="Gene3D" id="3.20.20.10">
    <property type="entry name" value="Alanine racemase"/>
    <property type="match status" value="1"/>
</dbReference>
<evidence type="ECO:0000256" key="7">
    <source>
        <dbReference type="PIRSR" id="PIRSR600821-52"/>
    </source>
</evidence>
<feature type="binding site" evidence="5 7">
    <location>
        <position position="141"/>
    </location>
    <ligand>
        <name>substrate</name>
    </ligand>
</feature>
<dbReference type="PANTHER" id="PTHR30511">
    <property type="entry name" value="ALANINE RACEMASE"/>
    <property type="match status" value="1"/>
</dbReference>
<dbReference type="PANTHER" id="PTHR30511:SF0">
    <property type="entry name" value="ALANINE RACEMASE, CATABOLIC-RELATED"/>
    <property type="match status" value="1"/>
</dbReference>
<dbReference type="AlphaFoldDB" id="A0A133S426"/>
<dbReference type="InterPro" id="IPR000821">
    <property type="entry name" value="Ala_racemase"/>
</dbReference>